<feature type="transmembrane region" description="Helical" evidence="7">
    <location>
        <begin position="359"/>
        <end position="379"/>
    </location>
</feature>
<dbReference type="EC" id="2.4.1.16" evidence="2"/>
<dbReference type="SUPFAM" id="SSF47769">
    <property type="entry name" value="SAM/Pointed domain"/>
    <property type="match status" value="1"/>
</dbReference>
<sequence>MSMSSSPSNREDSMNTSSLTVDNQWKVEKYIAERLSRQSGPSKLVPIAKWTLTILLGSFITCIFVATKLSFISLARFLNSVKPSSNSFDHKEWVFYTGHYLLIYLTIAVPYFLLFLRSAWTGLCRRTVVWPTKRAMILCVLVGILEPFGLVILALKVLPNMSPTLGAFTMSSFIAFSVVGTTIESFKHRVKFVWKACNIVSLILLFGGIGLVIYMVVDTGGISKDIWHLPVCIAVLNVAWLPWLLKRMTEQAESGVEYTDDHFISRGSESTSTTWKSSFITYGVKNLATFFFCFVFYYLDTDFPINFTQEMLSVFLSAWDFHTSIRDAHVWANFGVNLIGGLVGYILVAVACHTNMQRGCLALPLVLSLPVSVIVIKVREFCNDFMDDDVFCQFNDGKLALVVMVAVAFTLGHMLSIGRHSFEKELVYLQKERELFWVPGYNGAVLDFFLLLNRKQTIEITIRSRSRRQKLGCMKTKVYICTTMYREDEGEMKQLLESLGRVNLAQQEGETYFESHIFFDAGVRNNKISEFPLILVSLLEETLGVKPEHCTKVVTPYGLKLSWGLPSYKDKDLMIFSIHLKDNTLVKNKKRWSQVMYMSYVLDFLKDSAANGGESYILTTDADVMFTPDSVEALLDLMTRDTSIGAVCARTHPMGYGPLVWYQVFEYAVGHWFQKASEHVLGSVLCAPGCFSVYRCRALSDVLPKYCKKVESAFDFLTKDMGEDRWMCTLMVSYLPHCQKTRNIKHYHLTVDVYLQDEGEMKQLLESLGRLNLAQQEGETYFESHIFFDAGVRNNKISEFPLILVSLLEETLGVKPEHCTKVVTPYGLKLSWGLPSYKDKDLMIFSIHLKDNTLVKNKKRWSQVMYMSYVLDFLKDSRAVCARTHPMGYGPLVWYQVFEYAVGHWFQKEWRYISLFNHRLGVVFLCYQALLLFSTLIAPSMVILVVAGGLQYAWDVDVISMILLQVFACIIYTFICIYTSQDTQMLVSKLYTFLYAIAMCAAVVGTAEQVVVDISEESGSFNASKSSLQVTPSGGPNQHISIYLPVSVTTIYLAFLIGVFLLGGVLHPREFTCLFHGIWYLLCLPSAYLVLILYSICNLTDSSWGTREETKVTVGYTSHWWSSFFMKWFKKIFFCFRDKEKTSGVSVGVQTQVTSLRQSSIPGLTGDGLDRASSRISVMEDQYISGDFASNTDYVDYEFDTSDLYKTIFKYAGEMNYKCYEGWPMNELFIGYIRQNNVDDWLEEIGLSMYRDKFYKNKIKTLKEMEILKSFNTKMIYDQLEIQKQGNFVQRSLKIEKVILKRLLYAIRMLKDPLEAQKKVIRMRQLLDGVDLKELMICNVGEFDFWTSLRSKCLEPDLKAFGMEAEIKEKLVGLRNNWIMTIAVANTLWLILLATIASKGNLTVIGANPIGLVFLIIFGLLFLVQFLAMIVHRVSTLCHYVARAPYTFGNPLLTTWSFQDKFDNLVRATYDAEEVVSGAESDNIVSGAESDNIGRPVSDKTPLLEERPLTENV</sequence>
<feature type="domain" description="SAM" evidence="8">
    <location>
        <begin position="1233"/>
        <end position="1287"/>
    </location>
</feature>
<dbReference type="GO" id="GO:0071944">
    <property type="term" value="C:cell periphery"/>
    <property type="evidence" value="ECO:0007669"/>
    <property type="project" value="TreeGrafter"/>
</dbReference>
<dbReference type="GO" id="GO:0006031">
    <property type="term" value="P:chitin biosynthetic process"/>
    <property type="evidence" value="ECO:0007669"/>
    <property type="project" value="TreeGrafter"/>
</dbReference>
<reference evidence="9" key="1">
    <citation type="submission" date="2020-05" db="UniProtKB">
        <authorList>
            <consortium name="EnsemblMetazoa"/>
        </authorList>
    </citation>
    <scope>IDENTIFICATION</scope>
    <source>
        <strain evidence="9">BB02</strain>
    </source>
</reference>
<name>A0A2C9KYR3_BIOGL</name>
<gene>
    <name evidence="9" type="primary">106072126</name>
</gene>
<dbReference type="InterPro" id="IPR013761">
    <property type="entry name" value="SAM/pointed_sf"/>
</dbReference>
<evidence type="ECO:0000313" key="10">
    <source>
        <dbReference type="Proteomes" id="UP000076420"/>
    </source>
</evidence>
<keyword evidence="3" id="KW-0808">Transferase</keyword>
<dbReference type="PANTHER" id="PTHR22914:SF41">
    <property type="entry name" value="CHITIN SYNTHASE 7"/>
    <property type="match status" value="1"/>
</dbReference>
<protein>
    <recommendedName>
        <fullName evidence="2">chitin synthase</fullName>
        <ecNumber evidence="2">2.4.1.16</ecNumber>
    </recommendedName>
</protein>
<dbReference type="PANTHER" id="PTHR22914">
    <property type="entry name" value="CHITIN SYNTHASE"/>
    <property type="match status" value="1"/>
</dbReference>
<dbReference type="GO" id="GO:0016020">
    <property type="term" value="C:membrane"/>
    <property type="evidence" value="ECO:0007669"/>
    <property type="project" value="UniProtKB-SubCell"/>
</dbReference>
<evidence type="ECO:0000313" key="9">
    <source>
        <dbReference type="EnsemblMetazoa" id="BGLB025003-PA"/>
    </source>
</evidence>
<feature type="transmembrane region" description="Helical" evidence="7">
    <location>
        <begin position="1410"/>
        <end position="1431"/>
    </location>
</feature>
<evidence type="ECO:0000256" key="6">
    <source>
        <dbReference type="ARBA" id="ARBA00023136"/>
    </source>
</evidence>
<dbReference type="SUPFAM" id="SSF53448">
    <property type="entry name" value="Nucleotide-diphospho-sugar transferases"/>
    <property type="match status" value="1"/>
</dbReference>
<dbReference type="Gene3D" id="1.10.150.50">
    <property type="entry name" value="Transcription Factor, Ets-1"/>
    <property type="match status" value="1"/>
</dbReference>
<feature type="transmembrane region" description="Helical" evidence="7">
    <location>
        <begin position="399"/>
        <end position="417"/>
    </location>
</feature>
<feature type="transmembrane region" description="Helical" evidence="7">
    <location>
        <begin position="1042"/>
        <end position="1066"/>
    </location>
</feature>
<feature type="transmembrane region" description="Helical" evidence="7">
    <location>
        <begin position="135"/>
        <end position="155"/>
    </location>
</feature>
<feature type="transmembrane region" description="Helical" evidence="7">
    <location>
        <begin position="958"/>
        <end position="978"/>
    </location>
</feature>
<feature type="transmembrane region" description="Helical" evidence="7">
    <location>
        <begin position="920"/>
        <end position="946"/>
    </location>
</feature>
<dbReference type="InterPro" id="IPR001660">
    <property type="entry name" value="SAM"/>
</dbReference>
<feature type="transmembrane region" description="Helical" evidence="7">
    <location>
        <begin position="226"/>
        <end position="245"/>
    </location>
</feature>
<keyword evidence="4 7" id="KW-0812">Transmembrane</keyword>
<organism evidence="9 10">
    <name type="scientific">Biomphalaria glabrata</name>
    <name type="common">Bloodfluke planorb</name>
    <name type="synonym">Freshwater snail</name>
    <dbReference type="NCBI Taxonomy" id="6526"/>
    <lineage>
        <taxon>Eukaryota</taxon>
        <taxon>Metazoa</taxon>
        <taxon>Spiralia</taxon>
        <taxon>Lophotrochozoa</taxon>
        <taxon>Mollusca</taxon>
        <taxon>Gastropoda</taxon>
        <taxon>Heterobranchia</taxon>
        <taxon>Euthyneura</taxon>
        <taxon>Panpulmonata</taxon>
        <taxon>Hygrophila</taxon>
        <taxon>Lymnaeoidea</taxon>
        <taxon>Planorbidae</taxon>
        <taxon>Biomphalaria</taxon>
    </lineage>
</organism>
<feature type="transmembrane region" description="Helical" evidence="7">
    <location>
        <begin position="192"/>
        <end position="214"/>
    </location>
</feature>
<dbReference type="InterPro" id="IPR004835">
    <property type="entry name" value="Chitin_synth"/>
</dbReference>
<evidence type="ECO:0000256" key="4">
    <source>
        <dbReference type="ARBA" id="ARBA00022692"/>
    </source>
</evidence>
<dbReference type="PROSITE" id="PS50105">
    <property type="entry name" value="SAM_DOMAIN"/>
    <property type="match status" value="1"/>
</dbReference>
<dbReference type="OrthoDB" id="370884at2759"/>
<dbReference type="GO" id="GO:0004100">
    <property type="term" value="F:chitin synthase activity"/>
    <property type="evidence" value="ECO:0007669"/>
    <property type="project" value="UniProtKB-EC"/>
</dbReference>
<feature type="transmembrane region" description="Helical" evidence="7">
    <location>
        <begin position="279"/>
        <end position="299"/>
    </location>
</feature>
<evidence type="ECO:0000256" key="2">
    <source>
        <dbReference type="ARBA" id="ARBA00012543"/>
    </source>
</evidence>
<evidence type="ECO:0000259" key="8">
    <source>
        <dbReference type="PROSITE" id="PS50105"/>
    </source>
</evidence>
<feature type="transmembrane region" description="Helical" evidence="7">
    <location>
        <begin position="1378"/>
        <end position="1398"/>
    </location>
</feature>
<keyword evidence="5 7" id="KW-1133">Transmembrane helix</keyword>
<dbReference type="KEGG" id="bgt:106072126"/>
<evidence type="ECO:0000256" key="1">
    <source>
        <dbReference type="ARBA" id="ARBA00004141"/>
    </source>
</evidence>
<keyword evidence="3" id="KW-0328">Glycosyltransferase</keyword>
<dbReference type="VEuPathDB" id="VectorBase:BGLAX_052702"/>
<dbReference type="VEuPathDB" id="VectorBase:BGLB025003"/>
<dbReference type="Pfam" id="PF03142">
    <property type="entry name" value="Chitin_synth_2"/>
    <property type="match status" value="1"/>
</dbReference>
<feature type="transmembrane region" description="Helical" evidence="7">
    <location>
        <begin position="990"/>
        <end position="1012"/>
    </location>
</feature>
<feature type="transmembrane region" description="Helical" evidence="7">
    <location>
        <begin position="161"/>
        <end position="180"/>
    </location>
</feature>
<dbReference type="STRING" id="6526.A0A2C9KYR3"/>
<feature type="transmembrane region" description="Helical" evidence="7">
    <location>
        <begin position="52"/>
        <end position="73"/>
    </location>
</feature>
<dbReference type="Proteomes" id="UP000076420">
    <property type="component" value="Unassembled WGS sequence"/>
</dbReference>
<evidence type="ECO:0000256" key="7">
    <source>
        <dbReference type="SAM" id="Phobius"/>
    </source>
</evidence>
<feature type="transmembrane region" description="Helical" evidence="7">
    <location>
        <begin position="1078"/>
        <end position="1096"/>
    </location>
</feature>
<feature type="transmembrane region" description="Helical" evidence="7">
    <location>
        <begin position="330"/>
        <end position="352"/>
    </location>
</feature>
<dbReference type="VEuPathDB" id="VectorBase:BGLAX_037142"/>
<proteinExistence type="predicted"/>
<evidence type="ECO:0000256" key="3">
    <source>
        <dbReference type="ARBA" id="ARBA00022676"/>
    </source>
</evidence>
<dbReference type="InterPro" id="IPR029044">
    <property type="entry name" value="Nucleotide-diphossugar_trans"/>
</dbReference>
<evidence type="ECO:0000256" key="5">
    <source>
        <dbReference type="ARBA" id="ARBA00022989"/>
    </source>
</evidence>
<dbReference type="EnsemblMetazoa" id="BGLB025003-RA">
    <property type="protein sequence ID" value="BGLB025003-PA"/>
    <property type="gene ID" value="BGLB025003"/>
</dbReference>
<comment type="subcellular location">
    <subcellularLocation>
        <location evidence="1">Membrane</location>
        <topology evidence="1">Multi-pass membrane protein</topology>
    </subcellularLocation>
</comment>
<accession>A0A2C9KYR3</accession>
<keyword evidence="6 7" id="KW-0472">Membrane</keyword>
<feature type="transmembrane region" description="Helical" evidence="7">
    <location>
        <begin position="93"/>
        <end position="114"/>
    </location>
</feature>